<dbReference type="SUPFAM" id="SSF56219">
    <property type="entry name" value="DNase I-like"/>
    <property type="match status" value="1"/>
</dbReference>
<feature type="region of interest" description="Disordered" evidence="1">
    <location>
        <begin position="71"/>
        <end position="130"/>
    </location>
</feature>
<dbReference type="CDD" id="cd09076">
    <property type="entry name" value="L1-EN"/>
    <property type="match status" value="1"/>
</dbReference>
<evidence type="ECO:0000313" key="2">
    <source>
        <dbReference type="EMBL" id="GFR75443.1"/>
    </source>
</evidence>
<dbReference type="AlphaFoldDB" id="A0AAV4FPU4"/>
<accession>A0AAV4FPU4</accession>
<feature type="compositionally biased region" description="Polar residues" evidence="1">
    <location>
        <begin position="71"/>
        <end position="92"/>
    </location>
</feature>
<proteinExistence type="predicted"/>
<reference evidence="2 3" key="1">
    <citation type="journal article" date="2021" name="Elife">
        <title>Chloroplast acquisition without the gene transfer in kleptoplastic sea slugs, Plakobranchus ocellatus.</title>
        <authorList>
            <person name="Maeda T."/>
            <person name="Takahashi S."/>
            <person name="Yoshida T."/>
            <person name="Shimamura S."/>
            <person name="Takaki Y."/>
            <person name="Nagai Y."/>
            <person name="Toyoda A."/>
            <person name="Suzuki Y."/>
            <person name="Arimoto A."/>
            <person name="Ishii H."/>
            <person name="Satoh N."/>
            <person name="Nishiyama T."/>
            <person name="Hasebe M."/>
            <person name="Maruyama T."/>
            <person name="Minagawa J."/>
            <person name="Obokata J."/>
            <person name="Shigenobu S."/>
        </authorList>
    </citation>
    <scope>NUCLEOTIDE SEQUENCE [LARGE SCALE GENOMIC DNA]</scope>
</reference>
<evidence type="ECO:0000256" key="1">
    <source>
        <dbReference type="SAM" id="MobiDB-lite"/>
    </source>
</evidence>
<gene>
    <name evidence="2" type="ORF">ElyMa_003919700</name>
</gene>
<name>A0AAV4FPU4_9GAST</name>
<evidence type="ECO:0000313" key="3">
    <source>
        <dbReference type="Proteomes" id="UP000762676"/>
    </source>
</evidence>
<dbReference type="Proteomes" id="UP000762676">
    <property type="component" value="Unassembled WGS sequence"/>
</dbReference>
<dbReference type="Gene3D" id="3.60.10.10">
    <property type="entry name" value="Endonuclease/exonuclease/phosphatase"/>
    <property type="match status" value="1"/>
</dbReference>
<organism evidence="2 3">
    <name type="scientific">Elysia marginata</name>
    <dbReference type="NCBI Taxonomy" id="1093978"/>
    <lineage>
        <taxon>Eukaryota</taxon>
        <taxon>Metazoa</taxon>
        <taxon>Spiralia</taxon>
        <taxon>Lophotrochozoa</taxon>
        <taxon>Mollusca</taxon>
        <taxon>Gastropoda</taxon>
        <taxon>Heterobranchia</taxon>
        <taxon>Euthyneura</taxon>
        <taxon>Panpulmonata</taxon>
        <taxon>Sacoglossa</taxon>
        <taxon>Placobranchoidea</taxon>
        <taxon>Plakobranchidae</taxon>
        <taxon>Elysia</taxon>
    </lineage>
</organism>
<keyword evidence="3" id="KW-1185">Reference proteome</keyword>
<comment type="caution">
    <text evidence="2">The sequence shown here is derived from an EMBL/GenBank/DDBJ whole genome shotgun (WGS) entry which is preliminary data.</text>
</comment>
<sequence>MKIPKLKTTNAKKITNPSEILQTIANHFRSKFKNESNKDIYIIISRNNSARYRSGARCPWGRRTVVRWASNSPCKNKSATETSTNTPSQQALDKTPATRAAMPSMKVKGQSRMEAFDPTRSMTSPRHQVRSDAWHAQTIYETGKTAQVISEMQKYRLNILGISEVRWNGASKYVAPTREVIYYSPRDDGLHREGVALVFDRETNKNLMEWEPINHRTIRARLYSRFAKLTTVQCYAPTEAAADDEKDKFYSKLQEILSYIPKHNITVVMGDLNA</sequence>
<dbReference type="InterPro" id="IPR036691">
    <property type="entry name" value="Endo/exonu/phosph_ase_sf"/>
</dbReference>
<protein>
    <submittedName>
        <fullName evidence="2">Craniofacial development protein 2-like</fullName>
    </submittedName>
</protein>
<dbReference type="EMBL" id="BMAT01007972">
    <property type="protein sequence ID" value="GFR75443.1"/>
    <property type="molecule type" value="Genomic_DNA"/>
</dbReference>